<dbReference type="PANTHER" id="PTHR34290:SF2">
    <property type="entry name" value="OS04G0668800 PROTEIN"/>
    <property type="match status" value="1"/>
</dbReference>
<proteinExistence type="predicted"/>
<dbReference type="KEGG" id="tvr:TVD_05420"/>
<dbReference type="PANTHER" id="PTHR34290">
    <property type="entry name" value="SI:CH73-390P7.2"/>
    <property type="match status" value="1"/>
</dbReference>
<dbReference type="AlphaFoldDB" id="A0A0G3G0U4"/>
<dbReference type="GO" id="GO:0015035">
    <property type="term" value="F:protein-disulfide reductase activity"/>
    <property type="evidence" value="ECO:0007669"/>
    <property type="project" value="InterPro"/>
</dbReference>
<keyword evidence="2" id="KW-1185">Reference proteome</keyword>
<sequence length="137" mass="16097">MPENHQDQYSEAPGRPVVFFDGGCPLCRREIGHYQRLDTAGAIDWRDIHADATPLDAWGITWDRAMRRMHAVSADGRIRSGAWAFVLVWRHLPYYRWLGGVLHRLPPIVWLMDRVYNVIARYRWRSRCDDGVCHPDR</sequence>
<evidence type="ECO:0000313" key="1">
    <source>
        <dbReference type="EMBL" id="AKJ94838.1"/>
    </source>
</evidence>
<dbReference type="Proteomes" id="UP000064201">
    <property type="component" value="Chromosome"/>
</dbReference>
<protein>
    <submittedName>
        <fullName evidence="1">Thiol-disulfide oxidoreductase</fullName>
    </submittedName>
</protein>
<dbReference type="OrthoDB" id="5294764at2"/>
<dbReference type="InterPro" id="IPR007263">
    <property type="entry name" value="DCC1-like"/>
</dbReference>
<accession>A0A0G3G0U4</accession>
<dbReference type="STRING" id="106634.TVD_05420"/>
<dbReference type="Pfam" id="PF04134">
    <property type="entry name" value="DCC1-like"/>
    <property type="match status" value="1"/>
</dbReference>
<gene>
    <name evidence="1" type="ORF">TVD_05420</name>
</gene>
<reference evidence="1 2" key="1">
    <citation type="submission" date="2015-04" db="EMBL/GenBank/DDBJ databases">
        <title>Complete Sequence for the Genome of the Thioalkalivibrio versutus D301.</title>
        <authorList>
            <person name="Mu T."/>
            <person name="Zhou J."/>
            <person name="Xu X."/>
        </authorList>
    </citation>
    <scope>NUCLEOTIDE SEQUENCE [LARGE SCALE GENOMIC DNA]</scope>
    <source>
        <strain evidence="1 2">D301</strain>
    </source>
</reference>
<evidence type="ECO:0000313" key="2">
    <source>
        <dbReference type="Proteomes" id="UP000064201"/>
    </source>
</evidence>
<dbReference type="EMBL" id="CP011367">
    <property type="protein sequence ID" value="AKJ94838.1"/>
    <property type="molecule type" value="Genomic_DNA"/>
</dbReference>
<name>A0A0G3G0U4_9GAMM</name>
<dbReference type="RefSeq" id="WP_047251009.1">
    <property type="nucleotide sequence ID" value="NZ_CP011367.1"/>
</dbReference>
<dbReference type="PATRIC" id="fig|106634.4.peg.1108"/>
<organism evidence="1 2">
    <name type="scientific">Thioalkalivibrio versutus</name>
    <dbReference type="NCBI Taxonomy" id="106634"/>
    <lineage>
        <taxon>Bacteria</taxon>
        <taxon>Pseudomonadati</taxon>
        <taxon>Pseudomonadota</taxon>
        <taxon>Gammaproteobacteria</taxon>
        <taxon>Chromatiales</taxon>
        <taxon>Ectothiorhodospiraceae</taxon>
        <taxon>Thioalkalivibrio</taxon>
    </lineage>
</organism>
<dbReference type="InterPro" id="IPR044691">
    <property type="entry name" value="DCC1_Trx"/>
</dbReference>